<accession>A0A9P0TJ62</accession>
<proteinExistence type="predicted"/>
<name>A0A9P0TJ62_PIEBR</name>
<dbReference type="Proteomes" id="UP001152562">
    <property type="component" value="Unassembled WGS sequence"/>
</dbReference>
<dbReference type="AlphaFoldDB" id="A0A9P0TJ62"/>
<reference evidence="1" key="1">
    <citation type="submission" date="2022-05" db="EMBL/GenBank/DDBJ databases">
        <authorList>
            <person name="Okamura Y."/>
        </authorList>
    </citation>
    <scope>NUCLEOTIDE SEQUENCE</scope>
</reference>
<keyword evidence="2" id="KW-1185">Reference proteome</keyword>
<organism evidence="1 2">
    <name type="scientific">Pieris brassicae</name>
    <name type="common">White butterfly</name>
    <name type="synonym">Large white butterfly</name>
    <dbReference type="NCBI Taxonomy" id="7116"/>
    <lineage>
        <taxon>Eukaryota</taxon>
        <taxon>Metazoa</taxon>
        <taxon>Ecdysozoa</taxon>
        <taxon>Arthropoda</taxon>
        <taxon>Hexapoda</taxon>
        <taxon>Insecta</taxon>
        <taxon>Pterygota</taxon>
        <taxon>Neoptera</taxon>
        <taxon>Endopterygota</taxon>
        <taxon>Lepidoptera</taxon>
        <taxon>Glossata</taxon>
        <taxon>Ditrysia</taxon>
        <taxon>Papilionoidea</taxon>
        <taxon>Pieridae</taxon>
        <taxon>Pierinae</taxon>
        <taxon>Pieris</taxon>
    </lineage>
</organism>
<evidence type="ECO:0000313" key="2">
    <source>
        <dbReference type="Proteomes" id="UP001152562"/>
    </source>
</evidence>
<protein>
    <submittedName>
        <fullName evidence="1">Uncharacterized protein</fullName>
    </submittedName>
</protein>
<evidence type="ECO:0000313" key="1">
    <source>
        <dbReference type="EMBL" id="CAH4033273.1"/>
    </source>
</evidence>
<comment type="caution">
    <text evidence="1">The sequence shown here is derived from an EMBL/GenBank/DDBJ whole genome shotgun (WGS) entry which is preliminary data.</text>
</comment>
<sequence>MDLDLPCPIDTFSQDYSSQIYGSPLPVLPPLTITVNYDKSEANDEKSGTNERRTEEMRKSNLIHNLLHLPSAVADSLTRGVKHSCN</sequence>
<gene>
    <name evidence="1" type="ORF">PIBRA_LOCUS9575</name>
</gene>
<dbReference type="EMBL" id="CALOZG010000029">
    <property type="protein sequence ID" value="CAH4033273.1"/>
    <property type="molecule type" value="Genomic_DNA"/>
</dbReference>